<dbReference type="Proteomes" id="UP001623330">
    <property type="component" value="Unassembled WGS sequence"/>
</dbReference>
<name>A0ABR4NUM0_9SACH</name>
<feature type="compositionally biased region" description="Polar residues" evidence="2">
    <location>
        <begin position="75"/>
        <end position="88"/>
    </location>
</feature>
<evidence type="ECO:0000313" key="4">
    <source>
        <dbReference type="EMBL" id="KAL3232407.1"/>
    </source>
</evidence>
<accession>A0ABR4NUM0</accession>
<feature type="chain" id="PRO_5047523077" evidence="3">
    <location>
        <begin position="27"/>
        <end position="548"/>
    </location>
</feature>
<reference evidence="4 5" key="1">
    <citation type="submission" date="2024-05" db="EMBL/GenBank/DDBJ databases">
        <title>Long read based assembly of the Candida bracarensis genome reveals expanded adhesin content.</title>
        <authorList>
            <person name="Marcet-Houben M."/>
            <person name="Ksiezopolska E."/>
            <person name="Gabaldon T."/>
        </authorList>
    </citation>
    <scope>NUCLEOTIDE SEQUENCE [LARGE SCALE GENOMIC DNA]</scope>
    <source>
        <strain evidence="4 5">CBM6</strain>
    </source>
</reference>
<proteinExistence type="predicted"/>
<evidence type="ECO:0000256" key="3">
    <source>
        <dbReference type="SAM" id="SignalP"/>
    </source>
</evidence>
<keyword evidence="5" id="KW-1185">Reference proteome</keyword>
<comment type="caution">
    <text evidence="4">The sequence shown here is derived from an EMBL/GenBank/DDBJ whole genome shotgun (WGS) entry which is preliminary data.</text>
</comment>
<gene>
    <name evidence="4" type="ORF">RNJ44_04323</name>
</gene>
<feature type="region of interest" description="Disordered" evidence="2">
    <location>
        <begin position="205"/>
        <end position="283"/>
    </location>
</feature>
<organism evidence="4 5">
    <name type="scientific">Nakaseomyces bracarensis</name>
    <dbReference type="NCBI Taxonomy" id="273131"/>
    <lineage>
        <taxon>Eukaryota</taxon>
        <taxon>Fungi</taxon>
        <taxon>Dikarya</taxon>
        <taxon>Ascomycota</taxon>
        <taxon>Saccharomycotina</taxon>
        <taxon>Saccharomycetes</taxon>
        <taxon>Saccharomycetales</taxon>
        <taxon>Saccharomycetaceae</taxon>
        <taxon>Nakaseomyces</taxon>
    </lineage>
</organism>
<feature type="region of interest" description="Disordered" evidence="2">
    <location>
        <begin position="29"/>
        <end position="88"/>
    </location>
</feature>
<sequence length="548" mass="61483">MHHPLKLDVFIIRAFALLSENGVVSSNLMTSVSSSPQTSTTTPSNLSTTNLPANTGSSGKNEIYNENESNESKNGTPNNNSSHSGSTPTAGAFVNSGLVNTQFMRLFLRISKLYNATLNTGSIDDRSTSPKSSIELYQRFQQIIKELGLSYEASPYAKYFRKINDETWKVKSDEELTNDNFWNLATLSILNVYDPDSGQMIVQSRGKKSQNFNQNNKRNDQSNSTPNSSNDNDNNNESNSLKKQQFDGEQNVGTRQRRRNVRLPKQNKVAKNRGNQNINSQTTINDDVKNMFLGTNQNNVGDANSNLNNMLFDSYLQQQLQKRLQSVPHDINSRSLNGYYTQPTSPGVNNFEFGFGNDLANAIQNGSTPTLPFLNTVSSNTTNPMAAALNNNNVNGMNNGNNIATSQHGNHNWKRRSLGSLDVNTLDDDTVEELLQLPNVSQKKQKFSNEGEKQAPESAGNDDSNEYNEDSNSNNNTNMRMQSENGVEFDSIVKQMKDMYESIVNEKGQRIVQLERELELQRQETQWLRKMLIEDMGCVRSMLKDLQR</sequence>
<evidence type="ECO:0000256" key="1">
    <source>
        <dbReference type="SAM" id="Coils"/>
    </source>
</evidence>
<feature type="coiled-coil region" evidence="1">
    <location>
        <begin position="504"/>
        <end position="531"/>
    </location>
</feature>
<keyword evidence="1" id="KW-0175">Coiled coil</keyword>
<feature type="signal peptide" evidence="3">
    <location>
        <begin position="1"/>
        <end position="26"/>
    </location>
</feature>
<evidence type="ECO:0000256" key="2">
    <source>
        <dbReference type="SAM" id="MobiDB-lite"/>
    </source>
</evidence>
<feature type="compositionally biased region" description="Low complexity" evidence="2">
    <location>
        <begin position="221"/>
        <end position="239"/>
    </location>
</feature>
<feature type="region of interest" description="Disordered" evidence="2">
    <location>
        <begin position="391"/>
        <end position="411"/>
    </location>
</feature>
<evidence type="ECO:0000313" key="5">
    <source>
        <dbReference type="Proteomes" id="UP001623330"/>
    </source>
</evidence>
<feature type="compositionally biased region" description="Low complexity" evidence="2">
    <location>
        <begin position="391"/>
        <end position="402"/>
    </location>
</feature>
<feature type="compositionally biased region" description="Polar residues" evidence="2">
    <location>
        <begin position="241"/>
        <end position="254"/>
    </location>
</feature>
<dbReference type="EMBL" id="JBEVYD010000005">
    <property type="protein sequence ID" value="KAL3232407.1"/>
    <property type="molecule type" value="Genomic_DNA"/>
</dbReference>
<feature type="compositionally biased region" description="Low complexity" evidence="2">
    <location>
        <begin position="29"/>
        <end position="51"/>
    </location>
</feature>
<feature type="compositionally biased region" description="Polar residues" evidence="2">
    <location>
        <begin position="273"/>
        <end position="283"/>
    </location>
</feature>
<feature type="region of interest" description="Disordered" evidence="2">
    <location>
        <begin position="441"/>
        <end position="482"/>
    </location>
</feature>
<keyword evidence="3" id="KW-0732">Signal</keyword>
<protein>
    <submittedName>
        <fullName evidence="4">Glycolytic genes transcriptional activator GCR2</fullName>
    </submittedName>
</protein>